<comment type="caution">
    <text evidence="1">The sequence shown here is derived from an EMBL/GenBank/DDBJ whole genome shotgun (WGS) entry which is preliminary data.</text>
</comment>
<name>A0A7Y2R8J0_9HYPH</name>
<dbReference type="Proteomes" id="UP000530654">
    <property type="component" value="Unassembled WGS sequence"/>
</dbReference>
<proteinExistence type="predicted"/>
<protein>
    <submittedName>
        <fullName evidence="1">Uncharacterized protein</fullName>
    </submittedName>
</protein>
<evidence type="ECO:0000313" key="2">
    <source>
        <dbReference type="Proteomes" id="UP000530654"/>
    </source>
</evidence>
<gene>
    <name evidence="1" type="ORF">HLI17_24285</name>
</gene>
<sequence>MAIFSFKISQLFLRAVLMMRQRKLNAVKTRSGSEALVRRREGARLGAMLGWQLLAILVGGWMEYCGGER</sequence>
<dbReference type="EMBL" id="JABEQY010000024">
    <property type="protein sequence ID" value="NNH66361.1"/>
    <property type="molecule type" value="Genomic_DNA"/>
</dbReference>
<organism evidence="1 2">
    <name type="scientific">Rhizobium laguerreae</name>
    <dbReference type="NCBI Taxonomy" id="1076926"/>
    <lineage>
        <taxon>Bacteria</taxon>
        <taxon>Pseudomonadati</taxon>
        <taxon>Pseudomonadota</taxon>
        <taxon>Alphaproteobacteria</taxon>
        <taxon>Hyphomicrobiales</taxon>
        <taxon>Rhizobiaceae</taxon>
        <taxon>Rhizobium/Agrobacterium group</taxon>
        <taxon>Rhizobium</taxon>
    </lineage>
</organism>
<dbReference type="AlphaFoldDB" id="A0A7Y2R8J0"/>
<reference evidence="1 2" key="1">
    <citation type="submission" date="2020-04" db="EMBL/GenBank/DDBJ databases">
        <title>Rhizobium bacterial biofertilizers improve the content of phenolic compounds of Lactuca sativa L. under non-saline and saline-stress conditions.</title>
        <authorList>
            <person name="Ayuso-Calles M."/>
            <person name="Garcia-Estevez I."/>
            <person name="Jimenez-Gomez A."/>
            <person name="Flores-Felix J.D."/>
            <person name="Escribano-Bailon M."/>
            <person name="Rivas R."/>
        </authorList>
    </citation>
    <scope>NUCLEOTIDE SEQUENCE [LARGE SCALE GENOMIC DNA]</scope>
    <source>
        <strain evidence="1 2">GPTR02</strain>
    </source>
</reference>
<accession>A0A7Y2R8J0</accession>
<evidence type="ECO:0000313" key="1">
    <source>
        <dbReference type="EMBL" id="NNH66361.1"/>
    </source>
</evidence>